<dbReference type="GO" id="GO:0008745">
    <property type="term" value="F:N-acetylmuramoyl-L-alanine amidase activity"/>
    <property type="evidence" value="ECO:0007669"/>
    <property type="project" value="UniProtKB-EC"/>
</dbReference>
<evidence type="ECO:0000256" key="1">
    <source>
        <dbReference type="ARBA" id="ARBA00022801"/>
    </source>
</evidence>
<dbReference type="Pfam" id="PF01520">
    <property type="entry name" value="Amidase_3"/>
    <property type="match status" value="1"/>
</dbReference>
<dbReference type="EMBL" id="JAPMLT010000018">
    <property type="protein sequence ID" value="MCX7572333.1"/>
    <property type="molecule type" value="Genomic_DNA"/>
</dbReference>
<evidence type="ECO:0000259" key="3">
    <source>
        <dbReference type="SMART" id="SM00646"/>
    </source>
</evidence>
<dbReference type="Gene3D" id="3.40.630.40">
    <property type="entry name" value="Zn-dependent exopeptidases"/>
    <property type="match status" value="1"/>
</dbReference>
<dbReference type="InterPro" id="IPR050695">
    <property type="entry name" value="N-acetylmuramoyl_amidase_3"/>
</dbReference>
<dbReference type="Proteomes" id="UP001208017">
    <property type="component" value="Unassembled WGS sequence"/>
</dbReference>
<gene>
    <name evidence="4" type="primary">cwlD</name>
    <name evidence="4" type="ORF">OS242_20710</name>
</gene>
<dbReference type="SMART" id="SM00646">
    <property type="entry name" value="Ami_3"/>
    <property type="match status" value="1"/>
</dbReference>
<dbReference type="InterPro" id="IPR014234">
    <property type="entry name" value="Spore_CwlD"/>
</dbReference>
<sequence length="239" mass="26656">MEQRESMPVWRFGVAVVFFLIASVGLYWGIGQWGTEPSVSWTLPLQGETIILDAGHGGVDPGAVSESGILEKEVTLAVAEQLRGMLIAAGADVVMIREDDVDLAEAETRGYSRRKNEDLRERARLIRESEASLFISLHCNAIPSSKWSGAQTFYQDQQEDSKLLAEMVQKQFGERLGNSRTIKKRNDIYLLKRAEKVGVLVELGFLSNPAEAKQLTDHDHQEKLANAVYKGILAYYAEK</sequence>
<feature type="transmembrane region" description="Helical" evidence="2">
    <location>
        <begin position="12"/>
        <end position="30"/>
    </location>
</feature>
<reference evidence="4 5" key="1">
    <citation type="submission" date="2022-11" db="EMBL/GenBank/DDBJ databases">
        <title>Study of microbial diversity in lake waters.</title>
        <authorList>
            <person name="Zhang J."/>
        </authorList>
    </citation>
    <scope>NUCLEOTIDE SEQUENCE [LARGE SCALE GENOMIC DNA]</scope>
    <source>
        <strain evidence="4 5">DT12</strain>
    </source>
</reference>
<dbReference type="RefSeq" id="WP_267153580.1">
    <property type="nucleotide sequence ID" value="NZ_JAPMLT010000018.1"/>
</dbReference>
<keyword evidence="2" id="KW-0812">Transmembrane</keyword>
<keyword evidence="2" id="KW-0472">Membrane</keyword>
<keyword evidence="2" id="KW-1133">Transmembrane helix</keyword>
<dbReference type="CDD" id="cd02696">
    <property type="entry name" value="MurNAc-LAA"/>
    <property type="match status" value="1"/>
</dbReference>
<evidence type="ECO:0000313" key="5">
    <source>
        <dbReference type="Proteomes" id="UP001208017"/>
    </source>
</evidence>
<comment type="caution">
    <text evidence="4">The sequence shown here is derived from an EMBL/GenBank/DDBJ whole genome shotgun (WGS) entry which is preliminary data.</text>
</comment>
<dbReference type="EC" id="3.5.1.28" evidence="4"/>
<dbReference type="NCBIfam" id="TIGR02883">
    <property type="entry name" value="spore_cwlD"/>
    <property type="match status" value="1"/>
</dbReference>
<keyword evidence="5" id="KW-1185">Reference proteome</keyword>
<feature type="domain" description="MurNAc-LAA" evidence="3">
    <location>
        <begin position="123"/>
        <end position="233"/>
    </location>
</feature>
<proteinExistence type="predicted"/>
<dbReference type="SUPFAM" id="SSF53187">
    <property type="entry name" value="Zn-dependent exopeptidases"/>
    <property type="match status" value="1"/>
</dbReference>
<dbReference type="PANTHER" id="PTHR30404:SF0">
    <property type="entry name" value="N-ACETYLMURAMOYL-L-ALANINE AMIDASE AMIC"/>
    <property type="match status" value="1"/>
</dbReference>
<dbReference type="InterPro" id="IPR002508">
    <property type="entry name" value="MurNAc-LAA_cat"/>
</dbReference>
<protein>
    <submittedName>
        <fullName evidence="4">N-acetylmuramoyl-L-alanine amidase CwlD</fullName>
        <ecNumber evidence="4">3.5.1.28</ecNumber>
    </submittedName>
</protein>
<evidence type="ECO:0000256" key="2">
    <source>
        <dbReference type="SAM" id="Phobius"/>
    </source>
</evidence>
<name>A0ABT3X8N0_9BACL</name>
<evidence type="ECO:0000313" key="4">
    <source>
        <dbReference type="EMBL" id="MCX7572333.1"/>
    </source>
</evidence>
<organism evidence="4 5">
    <name type="scientific">Tumebacillus lacus</name>
    <dbReference type="NCBI Taxonomy" id="2995335"/>
    <lineage>
        <taxon>Bacteria</taxon>
        <taxon>Bacillati</taxon>
        <taxon>Bacillota</taxon>
        <taxon>Bacilli</taxon>
        <taxon>Bacillales</taxon>
        <taxon>Alicyclobacillaceae</taxon>
        <taxon>Tumebacillus</taxon>
    </lineage>
</organism>
<keyword evidence="1 4" id="KW-0378">Hydrolase</keyword>
<dbReference type="PANTHER" id="PTHR30404">
    <property type="entry name" value="N-ACETYLMURAMOYL-L-ALANINE AMIDASE"/>
    <property type="match status" value="1"/>
</dbReference>
<accession>A0ABT3X8N0</accession>